<proteinExistence type="predicted"/>
<dbReference type="Proteomes" id="UP000186817">
    <property type="component" value="Unassembled WGS sequence"/>
</dbReference>
<reference evidence="2 3" key="1">
    <citation type="submission" date="2016-02" db="EMBL/GenBank/DDBJ databases">
        <title>Genome analysis of coral dinoflagellate symbionts highlights evolutionary adaptations to a symbiotic lifestyle.</title>
        <authorList>
            <person name="Aranda M."/>
            <person name="Li Y."/>
            <person name="Liew Y.J."/>
            <person name="Baumgarten S."/>
            <person name="Simakov O."/>
            <person name="Wilson M."/>
            <person name="Piel J."/>
            <person name="Ashoor H."/>
            <person name="Bougouffa S."/>
            <person name="Bajic V.B."/>
            <person name="Ryu T."/>
            <person name="Ravasi T."/>
            <person name="Bayer T."/>
            <person name="Micklem G."/>
            <person name="Kim H."/>
            <person name="Bhak J."/>
            <person name="Lajeunesse T.C."/>
            <person name="Voolstra C.R."/>
        </authorList>
    </citation>
    <scope>NUCLEOTIDE SEQUENCE [LARGE SCALE GENOMIC DNA]</scope>
    <source>
        <strain evidence="2 3">CCMP2467</strain>
    </source>
</reference>
<dbReference type="EMBL" id="LSRX01000837">
    <property type="protein sequence ID" value="OLP87884.1"/>
    <property type="molecule type" value="Genomic_DNA"/>
</dbReference>
<gene>
    <name evidence="2" type="ORF">AK812_SmicGene30836</name>
</gene>
<evidence type="ECO:0000313" key="3">
    <source>
        <dbReference type="Proteomes" id="UP000186817"/>
    </source>
</evidence>
<dbReference type="SUPFAM" id="SSF56349">
    <property type="entry name" value="DNA breaking-rejoining enzymes"/>
    <property type="match status" value="1"/>
</dbReference>
<protein>
    <submittedName>
        <fullName evidence="2">Uncharacterized protein</fullName>
    </submittedName>
</protein>
<dbReference type="InterPro" id="IPR011010">
    <property type="entry name" value="DNA_brk_join_enz"/>
</dbReference>
<feature type="region of interest" description="Disordered" evidence="1">
    <location>
        <begin position="458"/>
        <end position="480"/>
    </location>
</feature>
<comment type="caution">
    <text evidence="2">The sequence shown here is derived from an EMBL/GenBank/DDBJ whole genome shotgun (WGS) entry which is preliminary data.</text>
</comment>
<organism evidence="2 3">
    <name type="scientific">Symbiodinium microadriaticum</name>
    <name type="common">Dinoflagellate</name>
    <name type="synonym">Zooxanthella microadriatica</name>
    <dbReference type="NCBI Taxonomy" id="2951"/>
    <lineage>
        <taxon>Eukaryota</taxon>
        <taxon>Sar</taxon>
        <taxon>Alveolata</taxon>
        <taxon>Dinophyceae</taxon>
        <taxon>Suessiales</taxon>
        <taxon>Symbiodiniaceae</taxon>
        <taxon>Symbiodinium</taxon>
    </lineage>
</organism>
<dbReference type="OrthoDB" id="428046at2759"/>
<evidence type="ECO:0000256" key="1">
    <source>
        <dbReference type="SAM" id="MobiDB-lite"/>
    </source>
</evidence>
<evidence type="ECO:0000313" key="2">
    <source>
        <dbReference type="EMBL" id="OLP87884.1"/>
    </source>
</evidence>
<keyword evidence="3" id="KW-1185">Reference proteome</keyword>
<sequence length="1359" mass="149810">MPQVRVVVPLLSLRLDVALEPFEREALRLEAVWRTTHIAYPADLNVTLIEDITQESPSVFQPSLFTVKARPVGLVSRASQETNRKEACISAWQEILQILGTASSLYSSLANSKYPEALLRKSLEKFTAGTLERYIAAAKHFLDFLGLSNRTIASIDVAFLADFLHACENSLEEDREVCKIGPRPILKALSWLGRHAEVPALQPLMQAGLIRAFLTQPTTDRKEALPLPMAVVVAWERYICSPHCPQDLRLFLGGLLLALHGGLRFGDLQRIRLNSLSLTSNSLRGVCWQTKTTKRGQPFAVTLHGISGRALDSLWVLPFLRSVQSAWLATESAMGLSVVPDFILPESRAFTLHSLKVCLLAAGAQVRATEEARQHQGHHKSPSVQLYSRDDTILALDLQKQICLACAQGWRPARPIARGGQPPTLEPPFHVDRSQPQQAYQLSAFGEGVSRFVYSREAALESSEPAPQPEDSQGPQEDVRPKLTVTQIPEDDTEALLVEKFASQDHGVHEILYQALALEGLESVDDFACSLTICASKLASQLNQLLNCLAYPPQFCQRYDGYDRSRPEALQHEANLFQEFGSRLGLLPVAVLRLCGGSPSESAQVLFVASRLLGSRPKPRVEAQGSLTGGVLKEAVAAFCIRVRFAQATVLVSNDTMVLCLGLRRKQLNRPSRLLKIACLLLLVCIISCSSSQGFAGVPSGKRKSCGHKGISRGASRWWTAFNTCDCSATRIQHAFETQMQTEDVPVLQSWDAYQSSLPVREGTYGVNKLYLRPFSCCERDLDVAVSHLEQGTEDRDRVAYLSAPTKRGKSAAILPMFCRSVELGSENSFTHYLYMPFANNDGNCHSSPMFGLRFTLRWLSSFLPWSRSWLERAGADFMLHCFRRQMNGAYHNIEWQLPSPLPSSSKAEANFKEEVEKFLQSNQSRLLLHIDEHRSMSASPEFRRGAMQLAGSVPARCRVIATYLEPPDLPPPGSSTVCRFPIAMMLVDVGSLLTSNASDIAPATAAGLPKIRLPAGVWNGKARRLLATLRVKLSLFLMSRNIGLDQLHIKQDDRSELRNAFVTVQEALDTDTDIERKLMKAITSISFILPQGKHVSGAVDLLLGIEDSEADDRRHPGLVSLDNQKLSLPFQMLMVVRDRDVNDETFNLFCDGQDILVSSILGNSDWCDGLVSERAYAWALACKAAKADGRFHLKDAGHKFSFQCKKLRDGIKQLNGKDARVFTKKGTPSVDGIRCIEDGIMYHALSEGGKAGAHKGFDIWFKTKADELVLLDVTGATNAGTCKAKAEQIAQNAAAVMNEVQMQNATVLVESVICVLLAPNCDSAIEEPPSAQVVQGDAARDLLGGLQQLLTWLGEDVD</sequence>
<accession>A0A1Q9CY78</accession>
<name>A0A1Q9CY78_SYMMI</name>
<dbReference type="GO" id="GO:0003677">
    <property type="term" value="F:DNA binding"/>
    <property type="evidence" value="ECO:0007669"/>
    <property type="project" value="InterPro"/>
</dbReference>